<evidence type="ECO:0000313" key="2">
    <source>
        <dbReference type="Proteomes" id="UP000250796"/>
    </source>
</evidence>
<dbReference type="RefSeq" id="WP_169698332.1">
    <property type="nucleotide sequence ID" value="NZ_LS974202.1"/>
</dbReference>
<gene>
    <name evidence="1" type="ORF">MESINF_0451</name>
</gene>
<dbReference type="AlphaFoldDB" id="A0A7Z7LD82"/>
<name>A0A7Z7LD82_9BACT</name>
<dbReference type="Proteomes" id="UP000250796">
    <property type="component" value="Chromosome MESINF"/>
</dbReference>
<keyword evidence="2" id="KW-1185">Reference proteome</keyword>
<organism evidence="1 2">
    <name type="scientific">Mesotoga infera</name>
    <dbReference type="NCBI Taxonomy" id="1236046"/>
    <lineage>
        <taxon>Bacteria</taxon>
        <taxon>Thermotogati</taxon>
        <taxon>Thermotogota</taxon>
        <taxon>Thermotogae</taxon>
        <taxon>Kosmotogales</taxon>
        <taxon>Kosmotogaceae</taxon>
        <taxon>Mesotoga</taxon>
    </lineage>
</organism>
<reference evidence="1 2" key="1">
    <citation type="submission" date="2017-01" db="EMBL/GenBank/DDBJ databases">
        <authorList>
            <person name="Erauso G."/>
        </authorList>
    </citation>
    <scope>NUCLEOTIDE SEQUENCE [LARGE SCALE GENOMIC DNA]</scope>
    <source>
        <strain evidence="1">MESINF1</strain>
    </source>
</reference>
<accession>A0A7Z7LD82</accession>
<dbReference type="EMBL" id="LS974202">
    <property type="protein sequence ID" value="SSC11900.1"/>
    <property type="molecule type" value="Genomic_DNA"/>
</dbReference>
<sequence>MTGREYSFKQKIIETIHEVMVRDMSVGIDGAAYVSIFVPSLEVSGQSSVDGYFKAGYYPSSKGRAAHLGISLKVDNKRHEGMTLSLEATSVLQEWYEEAYADIKRRFKSIVDRVVGDELPVVFSLVGEDFPKFTPALQIEDEDLKHESYKVLKHAIVRFFKLHGTERYAKVEHLDDYLTESIPPPPVSEDRLPPTAFDIEHERDLYDIYVTGPGLVLSFKMKLSDIPNPRLKQLLEREEY</sequence>
<proteinExistence type="predicted"/>
<evidence type="ECO:0000313" key="1">
    <source>
        <dbReference type="EMBL" id="SSC11900.1"/>
    </source>
</evidence>
<dbReference type="KEGG" id="minf:MESINF_0451"/>
<protein>
    <submittedName>
        <fullName evidence="1">Uncharacterized protein</fullName>
    </submittedName>
</protein>